<dbReference type="InterPro" id="IPR006620">
    <property type="entry name" value="Pro_4_hyd_alph"/>
</dbReference>
<dbReference type="InterPro" id="IPR011990">
    <property type="entry name" value="TPR-like_helical_dom_sf"/>
</dbReference>
<comment type="cofactor">
    <cofactor evidence="1">
        <name>L-ascorbate</name>
        <dbReference type="ChEBI" id="CHEBI:38290"/>
    </cofactor>
</comment>
<evidence type="ECO:0000256" key="2">
    <source>
        <dbReference type="ARBA" id="ARBA00022723"/>
    </source>
</evidence>
<evidence type="ECO:0000256" key="7">
    <source>
        <dbReference type="ARBA" id="ARBA00023180"/>
    </source>
</evidence>
<dbReference type="GO" id="GO:0004656">
    <property type="term" value="F:procollagen-proline 4-dioxygenase activity"/>
    <property type="evidence" value="ECO:0007669"/>
    <property type="project" value="TreeGrafter"/>
</dbReference>
<dbReference type="InterPro" id="IPR045054">
    <property type="entry name" value="P4HA-like"/>
</dbReference>
<dbReference type="AlphaFoldDB" id="A0AAD7UJJ8"/>
<keyword evidence="4" id="KW-0223">Dioxygenase</keyword>
<organism evidence="10 11">
    <name type="scientific">Chrysophaeum taylorii</name>
    <dbReference type="NCBI Taxonomy" id="2483200"/>
    <lineage>
        <taxon>Eukaryota</taxon>
        <taxon>Sar</taxon>
        <taxon>Stramenopiles</taxon>
        <taxon>Ochrophyta</taxon>
        <taxon>Pelagophyceae</taxon>
        <taxon>Pelagomonadales</taxon>
        <taxon>Pelagomonadaceae</taxon>
        <taxon>Chrysophaeum</taxon>
    </lineage>
</organism>
<dbReference type="Gene3D" id="2.60.120.620">
    <property type="entry name" value="q2cbj1_9rhob like domain"/>
    <property type="match status" value="1"/>
</dbReference>
<evidence type="ECO:0000256" key="4">
    <source>
        <dbReference type="ARBA" id="ARBA00022964"/>
    </source>
</evidence>
<feature type="domain" description="Fe2OG dioxygenase" evidence="9">
    <location>
        <begin position="115"/>
        <end position="221"/>
    </location>
</feature>
<protein>
    <recommendedName>
        <fullName evidence="9">Fe2OG dioxygenase domain-containing protein</fullName>
    </recommendedName>
</protein>
<dbReference type="Gene3D" id="1.25.40.10">
    <property type="entry name" value="Tetratricopeptide repeat domain"/>
    <property type="match status" value="1"/>
</dbReference>
<evidence type="ECO:0000313" key="11">
    <source>
        <dbReference type="Proteomes" id="UP001230188"/>
    </source>
</evidence>
<evidence type="ECO:0000313" key="10">
    <source>
        <dbReference type="EMBL" id="KAJ8609166.1"/>
    </source>
</evidence>
<dbReference type="PROSITE" id="PS51471">
    <property type="entry name" value="FE2OG_OXY"/>
    <property type="match status" value="1"/>
</dbReference>
<keyword evidence="6" id="KW-0408">Iron</keyword>
<dbReference type="GO" id="GO:0031418">
    <property type="term" value="F:L-ascorbic acid binding"/>
    <property type="evidence" value="ECO:0007669"/>
    <property type="project" value="InterPro"/>
</dbReference>
<dbReference type="PANTHER" id="PTHR10869:SF180">
    <property type="entry name" value="FE2OG DIOXYGENASE DOMAIN-CONTAINING PROTEIN"/>
    <property type="match status" value="1"/>
</dbReference>
<evidence type="ECO:0000256" key="1">
    <source>
        <dbReference type="ARBA" id="ARBA00001961"/>
    </source>
</evidence>
<dbReference type="InterPro" id="IPR005123">
    <property type="entry name" value="Oxoglu/Fe-dep_dioxygenase_dom"/>
</dbReference>
<feature type="signal peptide" evidence="8">
    <location>
        <begin position="1"/>
        <end position="23"/>
    </location>
</feature>
<keyword evidence="2" id="KW-0479">Metal-binding</keyword>
<feature type="chain" id="PRO_5042179877" description="Fe2OG dioxygenase domain-containing protein" evidence="8">
    <location>
        <begin position="24"/>
        <end position="368"/>
    </location>
</feature>
<keyword evidence="7" id="KW-0325">Glycoprotein</keyword>
<dbReference type="SMART" id="SM00702">
    <property type="entry name" value="P4Hc"/>
    <property type="match status" value="1"/>
</dbReference>
<dbReference type="InterPro" id="IPR044862">
    <property type="entry name" value="Pro_4_hyd_alph_FE2OG_OXY"/>
</dbReference>
<accession>A0AAD7UJJ8</accession>
<keyword evidence="8" id="KW-0732">Signal</keyword>
<evidence type="ECO:0000256" key="5">
    <source>
        <dbReference type="ARBA" id="ARBA00023002"/>
    </source>
</evidence>
<keyword evidence="3" id="KW-0256">Endoplasmic reticulum</keyword>
<proteinExistence type="predicted"/>
<keyword evidence="11" id="KW-1185">Reference proteome</keyword>
<evidence type="ECO:0000256" key="3">
    <source>
        <dbReference type="ARBA" id="ARBA00022824"/>
    </source>
</evidence>
<evidence type="ECO:0000256" key="8">
    <source>
        <dbReference type="SAM" id="SignalP"/>
    </source>
</evidence>
<reference evidence="10" key="1">
    <citation type="submission" date="2023-01" db="EMBL/GenBank/DDBJ databases">
        <title>Metagenome sequencing of chrysophaentin producing Chrysophaeum taylorii.</title>
        <authorList>
            <person name="Davison J."/>
            <person name="Bewley C."/>
        </authorList>
    </citation>
    <scope>NUCLEOTIDE SEQUENCE</scope>
    <source>
        <strain evidence="10">NIES-1699</strain>
    </source>
</reference>
<keyword evidence="5" id="KW-0560">Oxidoreductase</keyword>
<sequence>MWWWVVLLVRVIALEVVDDFATAREMAGVVAILEKCEAAEMWCFDPAVKRVDEGVVTVASALPAWVDEATLCAPQAVVRRETGIEPSVSFVASRDEFGATRVLEARIAERLGLEGHRGLMQQVLYYPPNASYPPHTDCRFDRAGAQVWGPVDERAFTVLVYASDGGGLTVFPKTGVRVRPKTGRLAFWANLDDEGNCDPLSTHAAEPSAEPKIVLQRWYERRPTLPPPNRHAKTSTRCGLDEDGRVESCRTYCASPNAAVAAEATTRAFHLWELGDYEGAEKELETALARQPRQALALVLAAQAIYARGAIIDLPEPMRTHRCRLVVRHLTTFLEDNPTGAVADEANLMLSDLAASVPTCVEEEACGG</sequence>
<dbReference type="PANTHER" id="PTHR10869">
    <property type="entry name" value="PROLYL 4-HYDROXYLASE ALPHA SUBUNIT"/>
    <property type="match status" value="1"/>
</dbReference>
<dbReference type="GO" id="GO:0005783">
    <property type="term" value="C:endoplasmic reticulum"/>
    <property type="evidence" value="ECO:0007669"/>
    <property type="project" value="TreeGrafter"/>
</dbReference>
<dbReference type="Pfam" id="PF13640">
    <property type="entry name" value="2OG-FeII_Oxy_3"/>
    <property type="match status" value="1"/>
</dbReference>
<comment type="caution">
    <text evidence="10">The sequence shown here is derived from an EMBL/GenBank/DDBJ whole genome shotgun (WGS) entry which is preliminary data.</text>
</comment>
<dbReference type="GO" id="GO:0005506">
    <property type="term" value="F:iron ion binding"/>
    <property type="evidence" value="ECO:0007669"/>
    <property type="project" value="InterPro"/>
</dbReference>
<dbReference type="Proteomes" id="UP001230188">
    <property type="component" value="Unassembled WGS sequence"/>
</dbReference>
<gene>
    <name evidence="10" type="ORF">CTAYLR_008405</name>
</gene>
<evidence type="ECO:0000259" key="9">
    <source>
        <dbReference type="PROSITE" id="PS51471"/>
    </source>
</evidence>
<name>A0AAD7UJJ8_9STRA</name>
<dbReference type="EMBL" id="JAQMWT010000148">
    <property type="protein sequence ID" value="KAJ8609166.1"/>
    <property type="molecule type" value="Genomic_DNA"/>
</dbReference>
<evidence type="ECO:0000256" key="6">
    <source>
        <dbReference type="ARBA" id="ARBA00023004"/>
    </source>
</evidence>